<protein>
    <recommendedName>
        <fullName evidence="3">Methionine synthase</fullName>
    </recommendedName>
</protein>
<organism evidence="1 2">
    <name type="scientific">Iamia majanohamensis</name>
    <dbReference type="NCBI Taxonomy" id="467976"/>
    <lineage>
        <taxon>Bacteria</taxon>
        <taxon>Bacillati</taxon>
        <taxon>Actinomycetota</taxon>
        <taxon>Acidimicrobiia</taxon>
        <taxon>Acidimicrobiales</taxon>
        <taxon>Iamiaceae</taxon>
        <taxon>Iamia</taxon>
    </lineage>
</organism>
<dbReference type="InterPro" id="IPR038071">
    <property type="entry name" value="UROD/MetE-like_sf"/>
</dbReference>
<name>A0AAE9Y8G4_9ACTN</name>
<dbReference type="SUPFAM" id="SSF51726">
    <property type="entry name" value="UROD/MetE-like"/>
    <property type="match status" value="1"/>
</dbReference>
<dbReference type="KEGG" id="ima:PO878_18045"/>
<reference evidence="1" key="1">
    <citation type="submission" date="2023-01" db="EMBL/GenBank/DDBJ databases">
        <title>The diversity of Class Acidimicrobiia in South China Sea sediment environments and the proposal of Iamia marina sp. nov., a novel species of the genus Iamia.</title>
        <authorList>
            <person name="He Y."/>
            <person name="Tian X."/>
        </authorList>
    </citation>
    <scope>NUCLEOTIDE SEQUENCE</scope>
    <source>
        <strain evidence="1">DSM 19957</strain>
    </source>
</reference>
<evidence type="ECO:0000313" key="2">
    <source>
        <dbReference type="Proteomes" id="UP001216390"/>
    </source>
</evidence>
<dbReference type="Gene3D" id="3.20.20.210">
    <property type="match status" value="1"/>
</dbReference>
<gene>
    <name evidence="1" type="ORF">PO878_18045</name>
</gene>
<proteinExistence type="predicted"/>
<sequence>MGSLPHDDPAAAVDFVLRALPELPAAPSLPRRDPREAMLGQAAWGLVGVDVRADGTLAVDPARLDPEAPLGDPGLTGAPFATLQTFLSAIAGRTAAVKVQATGPVTLARALVAAGTDPVLAVAVAGPAVRARAAALVDAVTVVAPEAPLVAVLDEPGLVGGPPEELGHPDAVVDLVSSALAVWEDRAVTGIHCCGPTDWKTLLQAGPRILSAPVGADLLPGAGALAGFLERGGWVAWGAVPTDRPLGDSASHWWRALSAQWCELVQAGCDPVRIRRQALVTPACGLALHHLPQAERVLDLTRAVGLRIHDQLAGVRLSVGA</sequence>
<dbReference type="AlphaFoldDB" id="A0AAE9Y8G4"/>
<dbReference type="RefSeq" id="WP_272735926.1">
    <property type="nucleotide sequence ID" value="NZ_CP116942.1"/>
</dbReference>
<dbReference type="Proteomes" id="UP001216390">
    <property type="component" value="Chromosome"/>
</dbReference>
<keyword evidence="2" id="KW-1185">Reference proteome</keyword>
<evidence type="ECO:0000313" key="1">
    <source>
        <dbReference type="EMBL" id="WCO66403.1"/>
    </source>
</evidence>
<evidence type="ECO:0008006" key="3">
    <source>
        <dbReference type="Google" id="ProtNLM"/>
    </source>
</evidence>
<accession>A0AAE9Y8G4</accession>
<dbReference type="EMBL" id="CP116942">
    <property type="protein sequence ID" value="WCO66403.1"/>
    <property type="molecule type" value="Genomic_DNA"/>
</dbReference>